<dbReference type="STRING" id="391625.PPSIR1_26768"/>
<evidence type="ECO:0000313" key="2">
    <source>
        <dbReference type="EMBL" id="EDM77221.1"/>
    </source>
</evidence>
<dbReference type="Pfam" id="PF00561">
    <property type="entry name" value="Abhydrolase_1"/>
    <property type="match status" value="1"/>
</dbReference>
<keyword evidence="3" id="KW-1185">Reference proteome</keyword>
<dbReference type="AlphaFoldDB" id="A6GAB9"/>
<reference evidence="2 3" key="1">
    <citation type="submission" date="2007-06" db="EMBL/GenBank/DDBJ databases">
        <authorList>
            <person name="Shimkets L."/>
            <person name="Ferriera S."/>
            <person name="Johnson J."/>
            <person name="Kravitz S."/>
            <person name="Beeson K."/>
            <person name="Sutton G."/>
            <person name="Rogers Y.-H."/>
            <person name="Friedman R."/>
            <person name="Frazier M."/>
            <person name="Venter J.C."/>
        </authorList>
    </citation>
    <scope>NUCLEOTIDE SEQUENCE [LARGE SCALE GENOMIC DNA]</scope>
    <source>
        <strain evidence="2 3">SIR-1</strain>
    </source>
</reference>
<dbReference type="InterPro" id="IPR000073">
    <property type="entry name" value="AB_hydrolase_1"/>
</dbReference>
<name>A6GAB9_9BACT</name>
<accession>A6GAB9</accession>
<protein>
    <submittedName>
        <fullName evidence="2">Lactonizing lipase</fullName>
    </submittedName>
</protein>
<organism evidence="2 3">
    <name type="scientific">Plesiocystis pacifica SIR-1</name>
    <dbReference type="NCBI Taxonomy" id="391625"/>
    <lineage>
        <taxon>Bacteria</taxon>
        <taxon>Pseudomonadati</taxon>
        <taxon>Myxococcota</taxon>
        <taxon>Polyangia</taxon>
        <taxon>Nannocystales</taxon>
        <taxon>Nannocystaceae</taxon>
        <taxon>Plesiocystis</taxon>
    </lineage>
</organism>
<dbReference type="SUPFAM" id="SSF53474">
    <property type="entry name" value="alpha/beta-Hydrolases"/>
    <property type="match status" value="1"/>
</dbReference>
<dbReference type="Gene3D" id="3.40.50.1820">
    <property type="entry name" value="alpha/beta hydrolase"/>
    <property type="match status" value="1"/>
</dbReference>
<gene>
    <name evidence="2" type="ORF">PPSIR1_26768</name>
</gene>
<dbReference type="Proteomes" id="UP000005801">
    <property type="component" value="Unassembled WGS sequence"/>
</dbReference>
<sequence length="270" mass="28848">MAGFDSLFGIYQYFYAIPADLEDDGAEVYVTQVPQFNATEARGEALLAQVEEILAVSGAEKVNLIGHSHGGLDVRYVASVAPELVASVTTVGSPHGGAELADMLRDGLSEGGFGEAVLSFFADSLGDVLALISGSWGTEQDSVAALEALTYENSVEFSAAHPAGVPEDWCGQGDFVVDGIRYYSWSGDRALTNAFDVSDPLLGLTNLVYDEDNDGLVGECSSHLGKVIRDDYRLNHLDEVNQAFGLVHLFGPNPKSLFRAHANRLKNEGL</sequence>
<proteinExistence type="predicted"/>
<dbReference type="EMBL" id="ABCS01000050">
    <property type="protein sequence ID" value="EDM77221.1"/>
    <property type="molecule type" value="Genomic_DNA"/>
</dbReference>
<evidence type="ECO:0000313" key="3">
    <source>
        <dbReference type="Proteomes" id="UP000005801"/>
    </source>
</evidence>
<dbReference type="InterPro" id="IPR029058">
    <property type="entry name" value="AB_hydrolase_fold"/>
</dbReference>
<dbReference type="eggNOG" id="COG1075">
    <property type="taxonomic scope" value="Bacteria"/>
</dbReference>
<feature type="domain" description="AB hydrolase-1" evidence="1">
    <location>
        <begin position="8"/>
        <end position="156"/>
    </location>
</feature>
<comment type="caution">
    <text evidence="2">The sequence shown here is derived from an EMBL/GenBank/DDBJ whole genome shotgun (WGS) entry which is preliminary data.</text>
</comment>
<evidence type="ECO:0000259" key="1">
    <source>
        <dbReference type="Pfam" id="PF00561"/>
    </source>
</evidence>